<keyword evidence="2" id="KW-0408">Iron</keyword>
<keyword evidence="1" id="KW-0479">Metal-binding</keyword>
<evidence type="ECO:0000256" key="1">
    <source>
        <dbReference type="ARBA" id="ARBA00022723"/>
    </source>
</evidence>
<comment type="caution">
    <text evidence="4">The sequence shown here is derived from an EMBL/GenBank/DDBJ whole genome shotgun (WGS) entry which is preliminary data.</text>
</comment>
<dbReference type="InterPro" id="IPR027443">
    <property type="entry name" value="IPNS-like_sf"/>
</dbReference>
<dbReference type="PANTHER" id="PTHR47991">
    <property type="entry name" value="OXOGLUTARATE/IRON-DEPENDENT DIOXYGENASE"/>
    <property type="match status" value="1"/>
</dbReference>
<dbReference type="AlphaFoldDB" id="A0AA38GHV1"/>
<accession>A0AA38GHV1</accession>
<dbReference type="PROSITE" id="PS51471">
    <property type="entry name" value="FE2OG_OXY"/>
    <property type="match status" value="1"/>
</dbReference>
<proteinExistence type="predicted"/>
<protein>
    <recommendedName>
        <fullName evidence="3">Fe2OG dioxygenase domain-containing protein</fullName>
    </recommendedName>
</protein>
<reference evidence="4 5" key="1">
    <citation type="journal article" date="2021" name="Nat. Plants">
        <title>The Taxus genome provides insights into paclitaxel biosynthesis.</title>
        <authorList>
            <person name="Xiong X."/>
            <person name="Gou J."/>
            <person name="Liao Q."/>
            <person name="Li Y."/>
            <person name="Zhou Q."/>
            <person name="Bi G."/>
            <person name="Li C."/>
            <person name="Du R."/>
            <person name="Wang X."/>
            <person name="Sun T."/>
            <person name="Guo L."/>
            <person name="Liang H."/>
            <person name="Lu P."/>
            <person name="Wu Y."/>
            <person name="Zhang Z."/>
            <person name="Ro D.K."/>
            <person name="Shang Y."/>
            <person name="Huang S."/>
            <person name="Yan J."/>
        </authorList>
    </citation>
    <scope>NUCLEOTIDE SEQUENCE [LARGE SCALE GENOMIC DNA]</scope>
    <source>
        <strain evidence="4">Ta-2019</strain>
    </source>
</reference>
<keyword evidence="5" id="KW-1185">Reference proteome</keyword>
<name>A0AA38GHV1_TAXCH</name>
<evidence type="ECO:0000313" key="5">
    <source>
        <dbReference type="Proteomes" id="UP000824469"/>
    </source>
</evidence>
<gene>
    <name evidence="4" type="ORF">KI387_016781</name>
</gene>
<evidence type="ECO:0000313" key="4">
    <source>
        <dbReference type="EMBL" id="KAH9322142.1"/>
    </source>
</evidence>
<dbReference type="Gene3D" id="2.60.120.330">
    <property type="entry name" value="B-lactam Antibiotic, Isopenicillin N Synthase, Chain"/>
    <property type="match status" value="1"/>
</dbReference>
<dbReference type="InterPro" id="IPR044861">
    <property type="entry name" value="IPNS-like_FE2OG_OXY"/>
</dbReference>
<feature type="domain" description="Fe2OG dioxygenase" evidence="3">
    <location>
        <begin position="38"/>
        <end position="109"/>
    </location>
</feature>
<dbReference type="EMBL" id="JAHRHJ020000003">
    <property type="protein sequence ID" value="KAH9322142.1"/>
    <property type="molecule type" value="Genomic_DNA"/>
</dbReference>
<dbReference type="OMA" id="LVMAINC"/>
<organism evidence="4 5">
    <name type="scientific">Taxus chinensis</name>
    <name type="common">Chinese yew</name>
    <name type="synonym">Taxus wallichiana var. chinensis</name>
    <dbReference type="NCBI Taxonomy" id="29808"/>
    <lineage>
        <taxon>Eukaryota</taxon>
        <taxon>Viridiplantae</taxon>
        <taxon>Streptophyta</taxon>
        <taxon>Embryophyta</taxon>
        <taxon>Tracheophyta</taxon>
        <taxon>Spermatophyta</taxon>
        <taxon>Pinopsida</taxon>
        <taxon>Pinidae</taxon>
        <taxon>Conifers II</taxon>
        <taxon>Cupressales</taxon>
        <taxon>Taxaceae</taxon>
        <taxon>Taxus</taxon>
    </lineage>
</organism>
<feature type="non-terminal residue" evidence="4">
    <location>
        <position position="1"/>
    </location>
</feature>
<dbReference type="GO" id="GO:0046872">
    <property type="term" value="F:metal ion binding"/>
    <property type="evidence" value="ECO:0007669"/>
    <property type="project" value="UniProtKB-KW"/>
</dbReference>
<dbReference type="InterPro" id="IPR050295">
    <property type="entry name" value="Plant_2OG-oxidoreductases"/>
</dbReference>
<dbReference type="SUPFAM" id="SSF51197">
    <property type="entry name" value="Clavaminate synthase-like"/>
    <property type="match status" value="1"/>
</dbReference>
<feature type="non-terminal residue" evidence="4">
    <location>
        <position position="109"/>
    </location>
</feature>
<dbReference type="Proteomes" id="UP000824469">
    <property type="component" value="Unassembled WGS sequence"/>
</dbReference>
<evidence type="ECO:0000259" key="3">
    <source>
        <dbReference type="PROSITE" id="PS51471"/>
    </source>
</evidence>
<evidence type="ECO:0000256" key="2">
    <source>
        <dbReference type="ARBA" id="ARBA00023004"/>
    </source>
</evidence>
<dbReference type="Pfam" id="PF03171">
    <property type="entry name" value="2OG-FeII_Oxy"/>
    <property type="match status" value="1"/>
</dbReference>
<sequence length="109" mass="11880">KTIADYSDATLALVTELLELISEALGLECQAIDNACGEAEQKLLLNYYPKCPRPDLTLGLKRHTDPGTITLLLQDKVGGLQVTRDDGKSWVTVQPIEGAFVVNLGDQMH</sequence>
<dbReference type="InterPro" id="IPR005123">
    <property type="entry name" value="Oxoglu/Fe-dep_dioxygenase_dom"/>
</dbReference>